<sequence>MTGDDSGRTPSLPDGIRFHDRAVFIEHAETLVIADTHVGRDAGSGVTLPLGERSDLRERLGRHLSRFQPTRVVIAGDVVHPFDGGSEGIQETVEALINDCREAGARPILVAGNHDVALASVWDGPIHDEYVIGAADDGEKGRDGDNEERDGNGEGRDGDNEERDGNGEGRDGYDEKRHGGNDVRSREDTVTVICHGHEKPSREGDLYLCGHLHPAIEIEGHRRPCFLYQSGSKPKGSVLVVPAFNRLAPGIRLDGRADPGVSLPLLNNLDRTRPIVFDPGRSEPLVFPPLGKLRTFL</sequence>
<organism evidence="3 4">
    <name type="scientific">Halorubrum vacuolatum</name>
    <name type="common">Natronobacterium vacuolatum</name>
    <dbReference type="NCBI Taxonomy" id="63740"/>
    <lineage>
        <taxon>Archaea</taxon>
        <taxon>Methanobacteriati</taxon>
        <taxon>Methanobacteriota</taxon>
        <taxon>Stenosarchaea group</taxon>
        <taxon>Halobacteria</taxon>
        <taxon>Halobacteriales</taxon>
        <taxon>Haloferacaceae</taxon>
        <taxon>Halorubrum</taxon>
    </lineage>
</organism>
<gene>
    <name evidence="3" type="ORF">SAMN06264855_10148</name>
</gene>
<name>A0A238UNZ8_HALVU</name>
<dbReference type="RefSeq" id="WP_089383044.1">
    <property type="nucleotide sequence ID" value="NZ_FZNQ01000001.1"/>
</dbReference>
<reference evidence="3 4" key="1">
    <citation type="submission" date="2017-06" db="EMBL/GenBank/DDBJ databases">
        <authorList>
            <person name="Kim H.J."/>
            <person name="Triplett B.A."/>
        </authorList>
    </citation>
    <scope>NUCLEOTIDE SEQUENCE [LARGE SCALE GENOMIC DNA]</scope>
    <source>
        <strain evidence="3 4">DSM 8800</strain>
    </source>
</reference>
<dbReference type="OrthoDB" id="18264at2157"/>
<dbReference type="AlphaFoldDB" id="A0A238UNZ8"/>
<accession>A0A238UNZ8</accession>
<keyword evidence="4" id="KW-1185">Reference proteome</keyword>
<evidence type="ECO:0000313" key="3">
    <source>
        <dbReference type="EMBL" id="SNR23029.1"/>
    </source>
</evidence>
<feature type="compositionally biased region" description="Basic and acidic residues" evidence="1">
    <location>
        <begin position="137"/>
        <end position="184"/>
    </location>
</feature>
<feature type="domain" description="Calcineurin-like phosphoesterase" evidence="2">
    <location>
        <begin position="31"/>
        <end position="213"/>
    </location>
</feature>
<dbReference type="InterPro" id="IPR004843">
    <property type="entry name" value="Calcineurin-like_PHP"/>
</dbReference>
<protein>
    <submittedName>
        <fullName evidence="3">Putative phosphoesterase</fullName>
    </submittedName>
</protein>
<dbReference type="InterPro" id="IPR029052">
    <property type="entry name" value="Metallo-depent_PP-like"/>
</dbReference>
<feature type="region of interest" description="Disordered" evidence="1">
    <location>
        <begin position="133"/>
        <end position="184"/>
    </location>
</feature>
<dbReference type="GO" id="GO:0016787">
    <property type="term" value="F:hydrolase activity"/>
    <property type="evidence" value="ECO:0007669"/>
    <property type="project" value="InterPro"/>
</dbReference>
<evidence type="ECO:0000259" key="2">
    <source>
        <dbReference type="Pfam" id="PF00149"/>
    </source>
</evidence>
<dbReference type="Pfam" id="PF00149">
    <property type="entry name" value="Metallophos"/>
    <property type="match status" value="1"/>
</dbReference>
<dbReference type="SUPFAM" id="SSF56300">
    <property type="entry name" value="Metallo-dependent phosphatases"/>
    <property type="match status" value="1"/>
</dbReference>
<dbReference type="PANTHER" id="PTHR39323">
    <property type="entry name" value="BLR1149 PROTEIN"/>
    <property type="match status" value="1"/>
</dbReference>
<dbReference type="Gene3D" id="3.60.21.10">
    <property type="match status" value="1"/>
</dbReference>
<dbReference type="Proteomes" id="UP000198397">
    <property type="component" value="Unassembled WGS sequence"/>
</dbReference>
<dbReference type="EMBL" id="FZNQ01000001">
    <property type="protein sequence ID" value="SNR23029.1"/>
    <property type="molecule type" value="Genomic_DNA"/>
</dbReference>
<evidence type="ECO:0000256" key="1">
    <source>
        <dbReference type="SAM" id="MobiDB-lite"/>
    </source>
</evidence>
<evidence type="ECO:0000313" key="4">
    <source>
        <dbReference type="Proteomes" id="UP000198397"/>
    </source>
</evidence>
<dbReference type="PANTHER" id="PTHR39323:SF1">
    <property type="entry name" value="BLR1149 PROTEIN"/>
    <property type="match status" value="1"/>
</dbReference>
<proteinExistence type="predicted"/>